<reference evidence="3 4" key="1">
    <citation type="submission" date="2018-07" db="EMBL/GenBank/DDBJ databases">
        <title>Erythrobacter nanhaiensis sp. nov., a novel member of the genus Erythrobacter isolated from the South China Sea.</title>
        <authorList>
            <person name="Chen X."/>
            <person name="Liu J."/>
        </authorList>
    </citation>
    <scope>NUCLEOTIDE SEQUENCE [LARGE SCALE GENOMIC DNA]</scope>
    <source>
        <strain evidence="3 4">S-5</strain>
    </source>
</reference>
<dbReference type="Pfam" id="PF21167">
    <property type="entry name" value="DUF6851"/>
    <property type="match status" value="1"/>
</dbReference>
<proteinExistence type="predicted"/>
<feature type="domain" description="DUF6851" evidence="1">
    <location>
        <begin position="79"/>
        <end position="217"/>
    </location>
</feature>
<dbReference type="PANTHER" id="PTHR34599">
    <property type="entry name" value="PEROXIDASE-RELATED"/>
    <property type="match status" value="1"/>
</dbReference>
<dbReference type="RefSeq" id="WP_115490958.1">
    <property type="nucleotide sequence ID" value="NZ_JACHWW010000001.1"/>
</dbReference>
<accession>A0A395LML5</accession>
<evidence type="ECO:0000313" key="3">
    <source>
        <dbReference type="EMBL" id="RDS76734.1"/>
    </source>
</evidence>
<dbReference type="PANTHER" id="PTHR34599:SF2">
    <property type="entry name" value="TRAF-TYPE DOMAIN-CONTAINING PROTEIN"/>
    <property type="match status" value="1"/>
</dbReference>
<protein>
    <submittedName>
        <fullName evidence="3">Phosphatase PAP2 family protein</fullName>
    </submittedName>
</protein>
<dbReference type="EMBL" id="QRBB01000001">
    <property type="protein sequence ID" value="RDS76734.1"/>
    <property type="molecule type" value="Genomic_DNA"/>
</dbReference>
<comment type="caution">
    <text evidence="3">The sequence shown here is derived from an EMBL/GenBank/DDBJ whole genome shotgun (WGS) entry which is preliminary data.</text>
</comment>
<gene>
    <name evidence="3" type="ORF">DL238_03340</name>
</gene>
<dbReference type="SUPFAM" id="SSF48317">
    <property type="entry name" value="Acid phosphatase/Vanadium-dependent haloperoxidase"/>
    <property type="match status" value="1"/>
</dbReference>
<dbReference type="Pfam" id="PF22778">
    <property type="entry name" value="VCPO_2nd"/>
    <property type="match status" value="1"/>
</dbReference>
<evidence type="ECO:0000259" key="2">
    <source>
        <dbReference type="Pfam" id="PF22778"/>
    </source>
</evidence>
<dbReference type="OrthoDB" id="103227at2"/>
<feature type="domain" description="Vanadium-dependent haloperoxidase NapH1-like second helical-bundle" evidence="2">
    <location>
        <begin position="323"/>
        <end position="489"/>
    </location>
</feature>
<dbReference type="Gene3D" id="1.10.606.20">
    <property type="match status" value="1"/>
</dbReference>
<organism evidence="3 4">
    <name type="scientific">Alteriqipengyuania lutimaris</name>
    <dbReference type="NCBI Taxonomy" id="1538146"/>
    <lineage>
        <taxon>Bacteria</taxon>
        <taxon>Pseudomonadati</taxon>
        <taxon>Pseudomonadota</taxon>
        <taxon>Alphaproteobacteria</taxon>
        <taxon>Sphingomonadales</taxon>
        <taxon>Erythrobacteraceae</taxon>
        <taxon>Alteriqipengyuania</taxon>
    </lineage>
</organism>
<dbReference type="AlphaFoldDB" id="A0A395LML5"/>
<dbReference type="InterPro" id="IPR036938">
    <property type="entry name" value="PAP2/HPO_sf"/>
</dbReference>
<dbReference type="Proteomes" id="UP000254101">
    <property type="component" value="Unassembled WGS sequence"/>
</dbReference>
<evidence type="ECO:0000313" key="4">
    <source>
        <dbReference type="Proteomes" id="UP000254101"/>
    </source>
</evidence>
<keyword evidence="4" id="KW-1185">Reference proteome</keyword>
<dbReference type="InterPro" id="IPR055161">
    <property type="entry name" value="NapH1-like_2nd"/>
</dbReference>
<sequence length="496" mass="54595">MDRRFFLRSGSAMGVAVAGTMLPHRALGAQGRFQHAGTSVGGPGQSLVYHWLDVLLDVAVRDVERHSARPTILARAMALVTAAMYEAWAPFDDRARGAMFGGSLRQPEALRTRENREAAISYAAACALMDIYPESRAMVDVALRRFGYDPAMGVASRTSAAGIGVLVAERLCAARHSDGANQLGDEPGSAGAPYSDYTGYVPVNPPDKVWNPDRWQPITFRRADGSTFAPGFLTPHWYRVETFALTRPDQFRAPEPPRVGSDRLRAEVDEVLAYNAGLTDRQKAIVEFMRDGPGSTGQSGHWLRFAQDISRRDGYDLDRDVKLFFQVGQCAHDAFVASWDSKRHWDTSRPWTLVRHYYGDRTIRGWGGPGRGVIVMKGSEWYPYSPYVFVSPPFPSYVSGHSTVSAACAETMRLFTGSDRLEVELVRRPGEITEPDALGPDVTLWLPTLTGAAEMAGISRIMGGYHIQADNIEGLKMGRSVGQAVHQRAQDLFGHA</sequence>
<evidence type="ECO:0000259" key="1">
    <source>
        <dbReference type="Pfam" id="PF21167"/>
    </source>
</evidence>
<dbReference type="CDD" id="cd03398">
    <property type="entry name" value="PAP2_haloperoxidase"/>
    <property type="match status" value="1"/>
</dbReference>
<dbReference type="InterPro" id="IPR052559">
    <property type="entry name" value="V-haloperoxidase"/>
</dbReference>
<dbReference type="InterPro" id="IPR049283">
    <property type="entry name" value="DUF6851"/>
</dbReference>
<name>A0A395LML5_9SPHN</name>